<dbReference type="AlphaFoldDB" id="N2A6L3"/>
<evidence type="ECO:0000256" key="2">
    <source>
        <dbReference type="ARBA" id="ARBA00005940"/>
    </source>
</evidence>
<feature type="domain" description="Glycoside hydrolase family 42 N-terminal" evidence="10">
    <location>
        <begin position="16"/>
        <end position="386"/>
    </location>
</feature>
<dbReference type="InterPro" id="IPR029062">
    <property type="entry name" value="Class_I_gatase-like"/>
</dbReference>
<feature type="binding site" evidence="9">
    <location>
        <position position="161"/>
    </location>
    <ligand>
        <name>Zn(2+)</name>
        <dbReference type="ChEBI" id="CHEBI:29105"/>
    </ligand>
</feature>
<dbReference type="Gene3D" id="3.40.50.880">
    <property type="match status" value="1"/>
</dbReference>
<dbReference type="Proteomes" id="UP000012589">
    <property type="component" value="Unassembled WGS sequence"/>
</dbReference>
<keyword evidence="5 6" id="KW-0326">Glycosidase</keyword>
<evidence type="ECO:0000259" key="11">
    <source>
        <dbReference type="Pfam" id="PF08532"/>
    </source>
</evidence>
<dbReference type="InterPro" id="IPR013738">
    <property type="entry name" value="Beta_galactosidase_Trimer"/>
</dbReference>
<feature type="binding site" evidence="9">
    <location>
        <position position="159"/>
    </location>
    <ligand>
        <name>Zn(2+)</name>
        <dbReference type="ChEBI" id="CHEBI:29105"/>
    </ligand>
</feature>
<feature type="binding site" evidence="9">
    <location>
        <position position="164"/>
    </location>
    <ligand>
        <name>Zn(2+)</name>
        <dbReference type="ChEBI" id="CHEBI:29105"/>
    </ligand>
</feature>
<dbReference type="InterPro" id="IPR013739">
    <property type="entry name" value="Beta_galactosidase_C"/>
</dbReference>
<proteinExistence type="inferred from homology"/>
<dbReference type="OrthoDB" id="9800974at2"/>
<evidence type="ECO:0000256" key="8">
    <source>
        <dbReference type="PIRSR" id="PIRSR001084-2"/>
    </source>
</evidence>
<evidence type="ECO:0000256" key="7">
    <source>
        <dbReference type="PIRSR" id="PIRSR001084-1"/>
    </source>
</evidence>
<evidence type="ECO:0000256" key="6">
    <source>
        <dbReference type="PIRNR" id="PIRNR001084"/>
    </source>
</evidence>
<dbReference type="Pfam" id="PF08533">
    <property type="entry name" value="Glyco_hydro_42C"/>
    <property type="match status" value="1"/>
</dbReference>
<keyword evidence="14" id="KW-1185">Reference proteome</keyword>
<dbReference type="STRING" id="1235802.C823_04161"/>
<feature type="binding site" evidence="9">
    <location>
        <position position="119"/>
    </location>
    <ligand>
        <name>Zn(2+)</name>
        <dbReference type="ChEBI" id="CHEBI:29105"/>
    </ligand>
</feature>
<protein>
    <recommendedName>
        <fullName evidence="3 6">Beta-galactosidase</fullName>
        <shortName evidence="6">Beta-gal</shortName>
        <ecNumber evidence="3 6">3.2.1.23</ecNumber>
    </recommendedName>
</protein>
<gene>
    <name evidence="13" type="ORF">C823_04161</name>
</gene>
<evidence type="ECO:0000256" key="3">
    <source>
        <dbReference type="ARBA" id="ARBA00012756"/>
    </source>
</evidence>
<comment type="caution">
    <text evidence="13">The sequence shown here is derived from an EMBL/GenBank/DDBJ whole genome shotgun (WGS) entry which is preliminary data.</text>
</comment>
<dbReference type="Gene3D" id="2.60.40.1180">
    <property type="entry name" value="Golgi alpha-mannosidase II"/>
    <property type="match status" value="1"/>
</dbReference>
<dbReference type="GO" id="GO:0009341">
    <property type="term" value="C:beta-galactosidase complex"/>
    <property type="evidence" value="ECO:0007669"/>
    <property type="project" value="InterPro"/>
</dbReference>
<dbReference type="PIRSF" id="PIRSF001084">
    <property type="entry name" value="B-galactosidase"/>
    <property type="match status" value="1"/>
</dbReference>
<dbReference type="eggNOG" id="COG1874">
    <property type="taxonomic scope" value="Bacteria"/>
</dbReference>
<dbReference type="InterPro" id="IPR013780">
    <property type="entry name" value="Glyco_hydro_b"/>
</dbReference>
<dbReference type="Gene3D" id="3.20.20.80">
    <property type="entry name" value="Glycosidases"/>
    <property type="match status" value="1"/>
</dbReference>
<feature type="binding site" evidence="8">
    <location>
        <position position="115"/>
    </location>
    <ligand>
        <name>substrate</name>
    </ligand>
</feature>
<keyword evidence="4 6" id="KW-0378">Hydrolase</keyword>
<dbReference type="PANTHER" id="PTHR36447">
    <property type="entry name" value="BETA-GALACTOSIDASE GANA"/>
    <property type="match status" value="1"/>
</dbReference>
<comment type="similarity">
    <text evidence="2 6">Belongs to the glycosyl hydrolase 42 family.</text>
</comment>
<evidence type="ECO:0000259" key="12">
    <source>
        <dbReference type="Pfam" id="PF08533"/>
    </source>
</evidence>
<dbReference type="PANTHER" id="PTHR36447:SF1">
    <property type="entry name" value="BETA-GALACTOSIDASE GANA"/>
    <property type="match status" value="1"/>
</dbReference>
<comment type="catalytic activity">
    <reaction evidence="1 6">
        <text>Hydrolysis of terminal non-reducing beta-D-galactose residues in beta-D-galactosides.</text>
        <dbReference type="EC" id="3.2.1.23"/>
    </reaction>
</comment>
<feature type="active site" description="Nucleophile" evidence="7">
    <location>
        <position position="309"/>
    </location>
</feature>
<accession>N2A6L3</accession>
<dbReference type="GO" id="GO:0006012">
    <property type="term" value="P:galactose metabolic process"/>
    <property type="evidence" value="ECO:0007669"/>
    <property type="project" value="InterPro"/>
</dbReference>
<evidence type="ECO:0000256" key="5">
    <source>
        <dbReference type="ARBA" id="ARBA00023295"/>
    </source>
</evidence>
<feature type="domain" description="Beta-galactosidase C-terminal" evidence="12">
    <location>
        <begin position="620"/>
        <end position="670"/>
    </location>
</feature>
<dbReference type="SUPFAM" id="SSF52317">
    <property type="entry name" value="Class I glutamine amidotransferase-like"/>
    <property type="match status" value="1"/>
</dbReference>
<dbReference type="SUPFAM" id="SSF51445">
    <property type="entry name" value="(Trans)glycosidases"/>
    <property type="match status" value="1"/>
</dbReference>
<dbReference type="InterPro" id="IPR013529">
    <property type="entry name" value="Glyco_hydro_42_N"/>
</dbReference>
<dbReference type="InterPro" id="IPR017853">
    <property type="entry name" value="GH"/>
</dbReference>
<dbReference type="HOGENOM" id="CLU_012430_1_1_9"/>
<evidence type="ECO:0000256" key="9">
    <source>
        <dbReference type="PIRSR" id="PIRSR001084-3"/>
    </source>
</evidence>
<feature type="active site" description="Proton donor" evidence="7">
    <location>
        <position position="154"/>
    </location>
</feature>
<dbReference type="CDD" id="cd03143">
    <property type="entry name" value="A4_beta-galactosidase_middle_domain"/>
    <property type="match status" value="1"/>
</dbReference>
<organism evidence="13 14">
    <name type="scientific">Eubacterium plexicaudatum ASF492</name>
    <dbReference type="NCBI Taxonomy" id="1235802"/>
    <lineage>
        <taxon>Bacteria</taxon>
        <taxon>Bacillati</taxon>
        <taxon>Bacillota</taxon>
        <taxon>Clostridia</taxon>
        <taxon>Eubacteriales</taxon>
        <taxon>Eubacteriaceae</taxon>
        <taxon>Eubacterium</taxon>
    </lineage>
</organism>
<dbReference type="GO" id="GO:0004565">
    <property type="term" value="F:beta-galactosidase activity"/>
    <property type="evidence" value="ECO:0007669"/>
    <property type="project" value="UniProtKB-EC"/>
</dbReference>
<evidence type="ECO:0000313" key="14">
    <source>
        <dbReference type="Proteomes" id="UP000012589"/>
    </source>
</evidence>
<dbReference type="EMBL" id="AQFT01000124">
    <property type="protein sequence ID" value="EMZ22073.1"/>
    <property type="molecule type" value="Genomic_DNA"/>
</dbReference>
<feature type="binding site" evidence="8">
    <location>
        <position position="317"/>
    </location>
    <ligand>
        <name>substrate</name>
    </ligand>
</feature>
<feature type="domain" description="Beta-galactosidase trimerisation" evidence="11">
    <location>
        <begin position="398"/>
        <end position="610"/>
    </location>
</feature>
<dbReference type="GO" id="GO:0046872">
    <property type="term" value="F:metal ion binding"/>
    <property type="evidence" value="ECO:0007669"/>
    <property type="project" value="UniProtKB-KW"/>
</dbReference>
<reference evidence="13 14" key="1">
    <citation type="journal article" date="2014" name="Genome Announc.">
        <title>Draft genome sequences of the altered schaedler flora, a defined bacterial community from gnotobiotic mice.</title>
        <authorList>
            <person name="Wannemuehler M.J."/>
            <person name="Overstreet A.M."/>
            <person name="Ward D.V."/>
            <person name="Phillips G.J."/>
        </authorList>
    </citation>
    <scope>NUCLEOTIDE SEQUENCE [LARGE SCALE GENOMIC DNA]</scope>
    <source>
        <strain evidence="13 14">ASF492</strain>
    </source>
</reference>
<dbReference type="PATRIC" id="fig|1235802.3.peg.4422"/>
<dbReference type="Pfam" id="PF02449">
    <property type="entry name" value="Glyco_hydro_42"/>
    <property type="match status" value="1"/>
</dbReference>
<keyword evidence="9" id="KW-0479">Metal-binding</keyword>
<dbReference type="EC" id="3.2.1.23" evidence="3 6"/>
<evidence type="ECO:0000256" key="1">
    <source>
        <dbReference type="ARBA" id="ARBA00001412"/>
    </source>
</evidence>
<name>N2A6L3_9FIRM</name>
<keyword evidence="9" id="KW-0862">Zinc</keyword>
<dbReference type="InterPro" id="IPR003476">
    <property type="entry name" value="Glyco_hydro_42"/>
</dbReference>
<feature type="binding site" evidence="8">
    <location>
        <position position="153"/>
    </location>
    <ligand>
        <name>substrate</name>
    </ligand>
</feature>
<dbReference type="Pfam" id="PF08532">
    <property type="entry name" value="Glyco_hydro_42M"/>
    <property type="match status" value="1"/>
</dbReference>
<evidence type="ECO:0000256" key="4">
    <source>
        <dbReference type="ARBA" id="ARBA00022801"/>
    </source>
</evidence>
<evidence type="ECO:0000259" key="10">
    <source>
        <dbReference type="Pfam" id="PF02449"/>
    </source>
</evidence>
<evidence type="ECO:0000313" key="13">
    <source>
        <dbReference type="EMBL" id="EMZ22073.1"/>
    </source>
</evidence>
<sequence>MDNQKHLFDRLIYGGDYNPEQWIDYPDILKQDLALMKKAHINAVTLGVFSWSKLEPQEGVFHFEWLKEIVDRLYEHDIRVILATPSGARPRWLAEKYPQILRVREDRARHLYGERHNHCYTSPDYREKVRIINQKLSETFKDHPAVIMWHISNEYGGECHCPLCQTAFRKWLKNKYQNIDALNHAWWTTFWSHTYNSFEQIESPSSLGDEGLHGLNLDWKRFVTDQTADFMHHEILALRESGALQPITTNFMYDYTCLNYYKLAEYVDFVSWDNYPIWHRHQDILTAYDTGMQHDLMRSMKHKPFLLMESCPAATNWQAVSKIKKPGLLTNASIQAVAHGSNSVQFFQIRQCRGGFEKFHGAVIDHYGGEDTRVFREVTKTGLLLEQLSEITESQVEAPVAVLYDMESRWAMENAKGPRNEGLFYHETALKSYQAFRRNGLNVDVINMEQSPDAYQIIAAPMLYMFRAGIEEKLKRFVQNGGTLIMTYWSGIVNETDLCHLGGTPHDLTDVLGLRSEEIDALYNGEVNHFLPVEGNELQLLKSYTCRHLCDLVQLKGAVPLMEYADDFYKGYPALTVHKYGNGYAYYICADAEPDFYYDFYQRVITTRQIRPILDNIPEGIEVSSRIHKDTEYVFVQNYTGDAVAVGLPDDITILSGNYDGTISAYASIIFQRK</sequence>